<evidence type="ECO:0000256" key="2">
    <source>
        <dbReference type="SAM" id="SignalP"/>
    </source>
</evidence>
<evidence type="ECO:0000256" key="1">
    <source>
        <dbReference type="SAM" id="MobiDB-lite"/>
    </source>
</evidence>
<organism evidence="3 4">
    <name type="scientific">Belnapia arida</name>
    <dbReference type="NCBI Taxonomy" id="2804533"/>
    <lineage>
        <taxon>Bacteria</taxon>
        <taxon>Pseudomonadati</taxon>
        <taxon>Pseudomonadota</taxon>
        <taxon>Alphaproteobacteria</taxon>
        <taxon>Acetobacterales</taxon>
        <taxon>Roseomonadaceae</taxon>
        <taxon>Belnapia</taxon>
    </lineage>
</organism>
<proteinExistence type="predicted"/>
<comment type="caution">
    <text evidence="3">The sequence shown here is derived from an EMBL/GenBank/DDBJ whole genome shotgun (WGS) entry which is preliminary data.</text>
</comment>
<keyword evidence="2" id="KW-0732">Signal</keyword>
<evidence type="ECO:0000313" key="4">
    <source>
        <dbReference type="Proteomes" id="UP000660885"/>
    </source>
</evidence>
<dbReference type="EMBL" id="JAETWB010000001">
    <property type="protein sequence ID" value="MBL6076496.1"/>
    <property type="molecule type" value="Genomic_DNA"/>
</dbReference>
<dbReference type="RefSeq" id="WP_202829686.1">
    <property type="nucleotide sequence ID" value="NZ_JAETWB010000001.1"/>
</dbReference>
<gene>
    <name evidence="3" type="ORF">JMJ56_00680</name>
</gene>
<dbReference type="Proteomes" id="UP000660885">
    <property type="component" value="Unassembled WGS sequence"/>
</dbReference>
<feature type="compositionally biased region" description="Low complexity" evidence="1">
    <location>
        <begin position="165"/>
        <end position="178"/>
    </location>
</feature>
<sequence length="184" mass="19808">MTETNRRLRRRPAAAPVALLMAGVLLAAQPASALPRCAAETDQTVFEIEALKTELMVVATTCKQEDRYNAFVQKYQPALAQNGRAFGQYFIRTHGGTRPGQRQNDIYITELANVRSNVARSLGSDFCSRNGGLFDEVMALQSSDDLPGYAAGKDLLSSGATACQGAPAPRAATPARRTAGTHHR</sequence>
<reference evidence="3 4" key="1">
    <citation type="submission" date="2021-01" db="EMBL/GenBank/DDBJ databases">
        <title>Belnapia mucosa sp. nov. and Belnapia arida sp. nov., isolated from the Tabernas Desert (Almeria, Spain).</title>
        <authorList>
            <person name="Molina-Menor E."/>
            <person name="Vidal-Verdu A."/>
            <person name="Calonge A."/>
            <person name="Satari L."/>
            <person name="Pereto J."/>
            <person name="Porcar M."/>
        </authorList>
    </citation>
    <scope>NUCLEOTIDE SEQUENCE [LARGE SCALE GENOMIC DNA]</scope>
    <source>
        <strain evidence="3 4">T18</strain>
    </source>
</reference>
<feature type="signal peptide" evidence="2">
    <location>
        <begin position="1"/>
        <end position="33"/>
    </location>
</feature>
<protein>
    <recommendedName>
        <fullName evidence="5">Secreted protein</fullName>
    </recommendedName>
</protein>
<name>A0ABS1TZL5_9PROT</name>
<feature type="region of interest" description="Disordered" evidence="1">
    <location>
        <begin position="162"/>
        <end position="184"/>
    </location>
</feature>
<evidence type="ECO:0008006" key="5">
    <source>
        <dbReference type="Google" id="ProtNLM"/>
    </source>
</evidence>
<accession>A0ABS1TZL5</accession>
<evidence type="ECO:0000313" key="3">
    <source>
        <dbReference type="EMBL" id="MBL6076496.1"/>
    </source>
</evidence>
<keyword evidence="4" id="KW-1185">Reference proteome</keyword>
<feature type="chain" id="PRO_5045637699" description="Secreted protein" evidence="2">
    <location>
        <begin position="34"/>
        <end position="184"/>
    </location>
</feature>